<dbReference type="SUPFAM" id="SSF53098">
    <property type="entry name" value="Ribonuclease H-like"/>
    <property type="match status" value="1"/>
</dbReference>
<proteinExistence type="predicted"/>
<evidence type="ECO:0000313" key="2">
    <source>
        <dbReference type="Proteomes" id="UP000702425"/>
    </source>
</evidence>
<dbReference type="InterPro" id="IPR012337">
    <property type="entry name" value="RNaseH-like_sf"/>
</dbReference>
<comment type="caution">
    <text evidence="1">The sequence shown here is derived from an EMBL/GenBank/DDBJ whole genome shotgun (WGS) entry which is preliminary data.</text>
</comment>
<reference evidence="1 2" key="1">
    <citation type="journal article" date="2020" name="Sci. Rep.">
        <title>A novel cyanobacterial geosmin producer, revising GeoA distribution and dispersion patterns in Bacteria.</title>
        <authorList>
            <person name="Churro C."/>
            <person name="Semedo-Aguiar A.P."/>
            <person name="Silva A.D."/>
            <person name="Pereira-Leal J.B."/>
            <person name="Leite R.B."/>
        </authorList>
    </citation>
    <scope>NUCLEOTIDE SEQUENCE [LARGE SCALE GENOMIC DNA]</scope>
    <source>
        <strain evidence="1 2">IPMA8</strain>
    </source>
</reference>
<evidence type="ECO:0008006" key="3">
    <source>
        <dbReference type="Google" id="ProtNLM"/>
    </source>
</evidence>
<keyword evidence="2" id="KW-1185">Reference proteome</keyword>
<protein>
    <recommendedName>
        <fullName evidence="3">Transposase</fullName>
    </recommendedName>
</protein>
<dbReference type="EMBL" id="SRRZ01000023">
    <property type="protein sequence ID" value="NQE33976.1"/>
    <property type="molecule type" value="Genomic_DNA"/>
</dbReference>
<name>A0ABX2CUF8_9CYAN</name>
<evidence type="ECO:0000313" key="1">
    <source>
        <dbReference type="EMBL" id="NQE33976.1"/>
    </source>
</evidence>
<organism evidence="1 2">
    <name type="scientific">Microcoleus asticus IPMA8</name>
    <dbReference type="NCBI Taxonomy" id="2563858"/>
    <lineage>
        <taxon>Bacteria</taxon>
        <taxon>Bacillati</taxon>
        <taxon>Cyanobacteriota</taxon>
        <taxon>Cyanophyceae</taxon>
        <taxon>Oscillatoriophycideae</taxon>
        <taxon>Oscillatoriales</taxon>
        <taxon>Microcoleaceae</taxon>
        <taxon>Microcoleus</taxon>
        <taxon>Microcoleus asticus</taxon>
    </lineage>
</organism>
<sequence length="174" mass="20388">MTILLSLMQSEKQVRLERLSRVFPCLITAESRRRKLQRFLDLPHLTIELIWFPLISYWLTTYCRAGTRLSIAIDRSQWGCINLFMVSLIWERRAIPLYWSLLPKLGSSNFESQTTNLQQVLPLFSSDKVIVLGDREFCSIDLGNWLKQKGVSFCLRLKKNHLNRNRAFSLAAIR</sequence>
<dbReference type="Proteomes" id="UP000702425">
    <property type="component" value="Unassembled WGS sequence"/>
</dbReference>
<accession>A0ABX2CUF8</accession>
<gene>
    <name evidence="1" type="ORF">E5S67_01699</name>
</gene>